<accession>A0ABQ4TNY7</accession>
<dbReference type="InterPro" id="IPR005618">
    <property type="entry name" value="OMPW"/>
</dbReference>
<name>A0ABQ4TNY7_9HYPH</name>
<dbReference type="InterPro" id="IPR011250">
    <property type="entry name" value="OMP/PagP_B-barrel"/>
</dbReference>
<dbReference type="RefSeq" id="WP_147818191.1">
    <property type="nucleotide sequence ID" value="NZ_BPRA01000017.1"/>
</dbReference>
<keyword evidence="4" id="KW-1185">Reference proteome</keyword>
<feature type="chain" id="PRO_5047518944" description="OmpW family protein" evidence="2">
    <location>
        <begin position="28"/>
        <end position="229"/>
    </location>
</feature>
<protein>
    <recommendedName>
        <fullName evidence="5">OmpW family protein</fullName>
    </recommendedName>
</protein>
<organism evidence="3 4">
    <name type="scientific">Methylobacterium thuringiense</name>
    <dbReference type="NCBI Taxonomy" id="1003091"/>
    <lineage>
        <taxon>Bacteria</taxon>
        <taxon>Pseudomonadati</taxon>
        <taxon>Pseudomonadota</taxon>
        <taxon>Alphaproteobacteria</taxon>
        <taxon>Hyphomicrobiales</taxon>
        <taxon>Methylobacteriaceae</taxon>
        <taxon>Methylobacterium</taxon>
    </lineage>
</organism>
<evidence type="ECO:0008006" key="5">
    <source>
        <dbReference type="Google" id="ProtNLM"/>
    </source>
</evidence>
<evidence type="ECO:0000256" key="1">
    <source>
        <dbReference type="ARBA" id="ARBA00009330"/>
    </source>
</evidence>
<dbReference type="PANTHER" id="PTHR36920">
    <property type="match status" value="1"/>
</dbReference>
<dbReference type="Proteomes" id="UP001055101">
    <property type="component" value="Unassembled WGS sequence"/>
</dbReference>
<feature type="signal peptide" evidence="2">
    <location>
        <begin position="1"/>
        <end position="27"/>
    </location>
</feature>
<evidence type="ECO:0000313" key="4">
    <source>
        <dbReference type="Proteomes" id="UP001055101"/>
    </source>
</evidence>
<gene>
    <name evidence="3" type="ORF">EKPJFOCH_3569</name>
</gene>
<sequence>MSKIDPSRIALVVGLVAGSLGSAASCAAEPSGPATAESFSAADGLKAGDWLVHGRIIGMIPTERTSRIELIGGRVDTPTAVLPDLDVSYFLTDHLAVSGQAGAIRTRPVIRNSLAGDIAIGSIWNAAVAGVVRYHFLPNARFNPYLGVGASATTPIAVYPAKGIPAFTVKSQASPLIQAGFDYHLTGNWFGNAMVKYVFVPPVSYEVAGVQVKADLNMLIVGAGIGYRF</sequence>
<comment type="caution">
    <text evidence="3">The sequence shown here is derived from an EMBL/GenBank/DDBJ whole genome shotgun (WGS) entry which is preliminary data.</text>
</comment>
<keyword evidence="2" id="KW-0732">Signal</keyword>
<dbReference type="PROSITE" id="PS51257">
    <property type="entry name" value="PROKAR_LIPOPROTEIN"/>
    <property type="match status" value="1"/>
</dbReference>
<comment type="similarity">
    <text evidence="1">Belongs to the OmpW/AlkL family.</text>
</comment>
<evidence type="ECO:0000256" key="2">
    <source>
        <dbReference type="SAM" id="SignalP"/>
    </source>
</evidence>
<dbReference type="Gene3D" id="2.40.160.20">
    <property type="match status" value="1"/>
</dbReference>
<reference evidence="3" key="1">
    <citation type="journal article" date="2021" name="Front. Microbiol.">
        <title>Comprehensive Comparative Genomics and Phenotyping of Methylobacterium Species.</title>
        <authorList>
            <person name="Alessa O."/>
            <person name="Ogura Y."/>
            <person name="Fujitani Y."/>
            <person name="Takami H."/>
            <person name="Hayashi T."/>
            <person name="Sahin N."/>
            <person name="Tani A."/>
        </authorList>
    </citation>
    <scope>NUCLEOTIDE SEQUENCE</scope>
    <source>
        <strain evidence="3">DSM 23674</strain>
    </source>
</reference>
<dbReference type="EMBL" id="BPRA01000017">
    <property type="protein sequence ID" value="GJE57059.1"/>
    <property type="molecule type" value="Genomic_DNA"/>
</dbReference>
<dbReference type="SUPFAM" id="SSF56925">
    <property type="entry name" value="OMPA-like"/>
    <property type="match status" value="1"/>
</dbReference>
<evidence type="ECO:0000313" key="3">
    <source>
        <dbReference type="EMBL" id="GJE57059.1"/>
    </source>
</evidence>
<dbReference type="Pfam" id="PF03922">
    <property type="entry name" value="OmpW"/>
    <property type="match status" value="1"/>
</dbReference>
<proteinExistence type="inferred from homology"/>
<reference evidence="3" key="2">
    <citation type="submission" date="2021-08" db="EMBL/GenBank/DDBJ databases">
        <authorList>
            <person name="Tani A."/>
            <person name="Ola A."/>
            <person name="Ogura Y."/>
            <person name="Katsura K."/>
            <person name="Hayashi T."/>
        </authorList>
    </citation>
    <scope>NUCLEOTIDE SEQUENCE</scope>
    <source>
        <strain evidence="3">DSM 23674</strain>
    </source>
</reference>
<dbReference type="PANTHER" id="PTHR36920:SF1">
    <property type="entry name" value="OUTER MEMBRANE PROTEIN W"/>
    <property type="match status" value="1"/>
</dbReference>